<keyword evidence="2" id="KW-1185">Reference proteome</keyword>
<comment type="caution">
    <text evidence="1">The sequence shown here is derived from an EMBL/GenBank/DDBJ whole genome shotgun (WGS) entry which is preliminary data.</text>
</comment>
<dbReference type="Pfam" id="PF05621">
    <property type="entry name" value="TniB"/>
    <property type="match status" value="1"/>
</dbReference>
<dbReference type="InterPro" id="IPR027417">
    <property type="entry name" value="P-loop_NTPase"/>
</dbReference>
<organism evidence="1 2">
    <name type="scientific">Nostoc linckia FACHB-391</name>
    <dbReference type="NCBI Taxonomy" id="2692906"/>
    <lineage>
        <taxon>Bacteria</taxon>
        <taxon>Bacillati</taxon>
        <taxon>Cyanobacteriota</taxon>
        <taxon>Cyanophyceae</taxon>
        <taxon>Nostocales</taxon>
        <taxon>Nostocaceae</taxon>
        <taxon>Nostoc</taxon>
    </lineage>
</organism>
<evidence type="ECO:0000313" key="2">
    <source>
        <dbReference type="Proteomes" id="UP000604661"/>
    </source>
</evidence>
<dbReference type="Proteomes" id="UP000604661">
    <property type="component" value="Unassembled WGS sequence"/>
</dbReference>
<proteinExistence type="predicted"/>
<accession>A0ABR8EQM7</accession>
<dbReference type="EMBL" id="JACJTE010000005">
    <property type="protein sequence ID" value="MBD2560255.1"/>
    <property type="molecule type" value="Genomic_DNA"/>
</dbReference>
<protein>
    <submittedName>
        <fullName evidence="1">TniB family NTP-binding protein</fullName>
    </submittedName>
</protein>
<dbReference type="Gene3D" id="3.40.50.300">
    <property type="entry name" value="P-loop containing nucleotide triphosphate hydrolases"/>
    <property type="match status" value="1"/>
</dbReference>
<dbReference type="InterPro" id="IPR008868">
    <property type="entry name" value="TniB"/>
</dbReference>
<reference evidence="1 2" key="1">
    <citation type="journal article" date="2020" name="ISME J.">
        <title>Comparative genomics reveals insights into cyanobacterial evolution and habitat adaptation.</title>
        <authorList>
            <person name="Chen M.Y."/>
            <person name="Teng W.K."/>
            <person name="Zhao L."/>
            <person name="Hu C.X."/>
            <person name="Zhou Y.K."/>
            <person name="Han B.P."/>
            <person name="Song L.R."/>
            <person name="Shu W.S."/>
        </authorList>
    </citation>
    <scope>NUCLEOTIDE SEQUENCE [LARGE SCALE GENOMIC DNA]</scope>
    <source>
        <strain evidence="1 2">FACHB-391</strain>
    </source>
</reference>
<evidence type="ECO:0000313" key="1">
    <source>
        <dbReference type="EMBL" id="MBD2560255.1"/>
    </source>
</evidence>
<dbReference type="SUPFAM" id="SSF52540">
    <property type="entry name" value="P-loop containing nucleoside triphosphate hydrolases"/>
    <property type="match status" value="1"/>
</dbReference>
<sequence length="268" mass="30369">MTNEEIQLEIERLRQPDILNIEQVKRFSAWLDERRKLRKPGRAVGDSGLGKTTASLFYTYQNRAVKIQNQNPVVPVLYIELTGSSCSPSLLFKTIIETLKFKAKGGTENQLRERAWYFIKQCKVEILIIDEAHRLQFKTLADVRDLFDKVKIVPILVGTSSRLDTLISKDEQVAGRFVSYFSFEKLLGANFTKTVKIWEQQILRLPEPSNLAGNQGIITLLQGKTDGQIRLLDQILRDAAVKALESGVNKIDKSLLESIEGDYSLLAS</sequence>
<gene>
    <name evidence="1" type="ORF">H6G95_06390</name>
</gene>
<dbReference type="RefSeq" id="WP_190895665.1">
    <property type="nucleotide sequence ID" value="NZ_JACJTE010000005.1"/>
</dbReference>
<name>A0ABR8EQM7_NOSLI</name>